<dbReference type="Proteomes" id="UP000614350">
    <property type="component" value="Unassembled WGS sequence"/>
</dbReference>
<proteinExistence type="predicted"/>
<dbReference type="AlphaFoldDB" id="A0A834KQP1"/>
<accession>A0A834KQP1</accession>
<protein>
    <submittedName>
        <fullName evidence="2">Uncharacterized protein</fullName>
    </submittedName>
</protein>
<feature type="compositionally biased region" description="Basic and acidic residues" evidence="1">
    <location>
        <begin position="89"/>
        <end position="106"/>
    </location>
</feature>
<gene>
    <name evidence="2" type="ORF">HZH66_000074</name>
</gene>
<feature type="region of interest" description="Disordered" evidence="1">
    <location>
        <begin position="1"/>
        <end position="25"/>
    </location>
</feature>
<keyword evidence="3" id="KW-1185">Reference proteome</keyword>
<dbReference type="EMBL" id="JACSEA010000001">
    <property type="protein sequence ID" value="KAF7411178.1"/>
    <property type="molecule type" value="Genomic_DNA"/>
</dbReference>
<comment type="caution">
    <text evidence="2">The sequence shown here is derived from an EMBL/GenBank/DDBJ whole genome shotgun (WGS) entry which is preliminary data.</text>
</comment>
<evidence type="ECO:0000313" key="3">
    <source>
        <dbReference type="Proteomes" id="UP000614350"/>
    </source>
</evidence>
<reference evidence="2" key="1">
    <citation type="journal article" date="2020" name="G3 (Bethesda)">
        <title>High-Quality Assemblies for Three Invasive Social Wasps from the &lt;i&gt;Vespula&lt;/i&gt; Genus.</title>
        <authorList>
            <person name="Harrop T.W.R."/>
            <person name="Guhlin J."/>
            <person name="McLaughlin G.M."/>
            <person name="Permina E."/>
            <person name="Stockwell P."/>
            <person name="Gilligan J."/>
            <person name="Le Lec M.F."/>
            <person name="Gruber M.A.M."/>
            <person name="Quinn O."/>
            <person name="Lovegrove M."/>
            <person name="Duncan E.J."/>
            <person name="Remnant E.J."/>
            <person name="Van Eeckhoven J."/>
            <person name="Graham B."/>
            <person name="Knapp R.A."/>
            <person name="Langford K.W."/>
            <person name="Kronenberg Z."/>
            <person name="Press M.O."/>
            <person name="Eacker S.M."/>
            <person name="Wilson-Rankin E.E."/>
            <person name="Purcell J."/>
            <person name="Lester P.J."/>
            <person name="Dearden P.K."/>
        </authorList>
    </citation>
    <scope>NUCLEOTIDE SEQUENCE</scope>
    <source>
        <strain evidence="2">Marl-1</strain>
    </source>
</reference>
<name>A0A834KQP1_VESVU</name>
<evidence type="ECO:0000256" key="1">
    <source>
        <dbReference type="SAM" id="MobiDB-lite"/>
    </source>
</evidence>
<feature type="region of interest" description="Disordered" evidence="1">
    <location>
        <begin position="89"/>
        <end position="109"/>
    </location>
</feature>
<sequence length="125" mass="14026">MSKFGEARRTLLSSEDREASQELGQRVRRDSRHFFQVQLFVLFDVYRIVPVFNGARSTSSRKYAGTEEEEEEEEEAAAAAAAAAAAKEKEYDWNEAKGNSEEKAERPLGALDRVVRYAHGSPRGA</sequence>
<organism evidence="2 3">
    <name type="scientific">Vespula vulgaris</name>
    <name type="common">Yellow jacket</name>
    <name type="synonym">Wasp</name>
    <dbReference type="NCBI Taxonomy" id="7454"/>
    <lineage>
        <taxon>Eukaryota</taxon>
        <taxon>Metazoa</taxon>
        <taxon>Ecdysozoa</taxon>
        <taxon>Arthropoda</taxon>
        <taxon>Hexapoda</taxon>
        <taxon>Insecta</taxon>
        <taxon>Pterygota</taxon>
        <taxon>Neoptera</taxon>
        <taxon>Endopterygota</taxon>
        <taxon>Hymenoptera</taxon>
        <taxon>Apocrita</taxon>
        <taxon>Aculeata</taxon>
        <taxon>Vespoidea</taxon>
        <taxon>Vespidae</taxon>
        <taxon>Vespinae</taxon>
        <taxon>Vespula</taxon>
    </lineage>
</organism>
<evidence type="ECO:0000313" key="2">
    <source>
        <dbReference type="EMBL" id="KAF7411178.1"/>
    </source>
</evidence>